<evidence type="ECO:0000256" key="2">
    <source>
        <dbReference type="ARBA" id="ARBA00022741"/>
    </source>
</evidence>
<name>A0A5E4WIP6_9BURK</name>
<keyword evidence="3" id="KW-0067">ATP-binding</keyword>
<sequence>MHVKSSKSHSFGTFVQLCQFALGKAVDPHLVLQAADELEQGGDLGGAQAIRSLISTSTRADEKPVSSGVIQLSGDELTRTSRIPVDRETSAPLASIIHSKSLPAEGPILPSRLAGGVDSWIVECRRAAELREVGIEPARSCVLFGEPGTGKTQLALWLAGQLGLPVILARLDGLMSSFLGTTSRNIGNLFDFANRHRALLVLDEFDAIAKLRDDPNEVGEIKRVVNTLLQKLDERAERGLTIGITNHPQLLDPAVWRRFELQVELPKPELNARIEIIGRYAEPLNFSHGQAKLLAVILEGASGAEIQDVVKSLKKSWILDGPKLSFAERLQTVMGIHAARVPSDAIGILNLPLRELARAFAERYAFNTVELGEVFGVNRTTISRWVA</sequence>
<dbReference type="AlphaFoldDB" id="A0A5E4WIP6"/>
<dbReference type="InterPro" id="IPR003959">
    <property type="entry name" value="ATPase_AAA_core"/>
</dbReference>
<dbReference type="CDD" id="cd19481">
    <property type="entry name" value="RecA-like_protease"/>
    <property type="match status" value="1"/>
</dbReference>
<feature type="domain" description="AAA+ ATPase" evidence="4">
    <location>
        <begin position="137"/>
        <end position="269"/>
    </location>
</feature>
<comment type="similarity">
    <text evidence="1">Belongs to the AAA ATPase family.</text>
</comment>
<dbReference type="InterPro" id="IPR003593">
    <property type="entry name" value="AAA+_ATPase"/>
</dbReference>
<dbReference type="Gene3D" id="3.40.50.300">
    <property type="entry name" value="P-loop containing nucleotide triphosphate hydrolases"/>
    <property type="match status" value="1"/>
</dbReference>
<dbReference type="GO" id="GO:0016887">
    <property type="term" value="F:ATP hydrolysis activity"/>
    <property type="evidence" value="ECO:0007669"/>
    <property type="project" value="InterPro"/>
</dbReference>
<dbReference type="OrthoDB" id="9802352at2"/>
<evidence type="ECO:0000259" key="4">
    <source>
        <dbReference type="SMART" id="SM00382"/>
    </source>
</evidence>
<protein>
    <submittedName>
        <fullName evidence="5">ATPase of the AAA+ class</fullName>
    </submittedName>
</protein>
<evidence type="ECO:0000313" key="6">
    <source>
        <dbReference type="Proteomes" id="UP000384354"/>
    </source>
</evidence>
<dbReference type="InterPro" id="IPR027417">
    <property type="entry name" value="P-loop_NTPase"/>
</dbReference>
<dbReference type="GO" id="GO:0005524">
    <property type="term" value="F:ATP binding"/>
    <property type="evidence" value="ECO:0007669"/>
    <property type="project" value="UniProtKB-KW"/>
</dbReference>
<keyword evidence="2" id="KW-0547">Nucleotide-binding</keyword>
<evidence type="ECO:0000313" key="5">
    <source>
        <dbReference type="EMBL" id="VVE22936.1"/>
    </source>
</evidence>
<dbReference type="InterPro" id="IPR050221">
    <property type="entry name" value="26S_Proteasome_ATPase"/>
</dbReference>
<organism evidence="5 6">
    <name type="scientific">Pandoraea cepalis</name>
    <dbReference type="NCBI Taxonomy" id="2508294"/>
    <lineage>
        <taxon>Bacteria</taxon>
        <taxon>Pseudomonadati</taxon>
        <taxon>Pseudomonadota</taxon>
        <taxon>Betaproteobacteria</taxon>
        <taxon>Burkholderiales</taxon>
        <taxon>Burkholderiaceae</taxon>
        <taxon>Pandoraea</taxon>
    </lineage>
</organism>
<evidence type="ECO:0000256" key="1">
    <source>
        <dbReference type="ARBA" id="ARBA00006914"/>
    </source>
</evidence>
<proteinExistence type="inferred from homology"/>
<accession>A0A5E4WIP6</accession>
<dbReference type="SUPFAM" id="SSF52540">
    <property type="entry name" value="P-loop containing nucleoside triphosphate hydrolases"/>
    <property type="match status" value="1"/>
</dbReference>
<dbReference type="PANTHER" id="PTHR23073">
    <property type="entry name" value="26S PROTEASOME REGULATORY SUBUNIT"/>
    <property type="match status" value="1"/>
</dbReference>
<dbReference type="SMART" id="SM00382">
    <property type="entry name" value="AAA"/>
    <property type="match status" value="1"/>
</dbReference>
<evidence type="ECO:0000256" key="3">
    <source>
        <dbReference type="ARBA" id="ARBA00022840"/>
    </source>
</evidence>
<dbReference type="EMBL" id="CABPSL010000013">
    <property type="protein sequence ID" value="VVE22936.1"/>
    <property type="molecule type" value="Genomic_DNA"/>
</dbReference>
<dbReference type="Proteomes" id="UP000384354">
    <property type="component" value="Unassembled WGS sequence"/>
</dbReference>
<gene>
    <name evidence="5" type="ORF">PCE31106_03227</name>
</gene>
<dbReference type="Pfam" id="PF00004">
    <property type="entry name" value="AAA"/>
    <property type="match status" value="1"/>
</dbReference>
<reference evidence="5 6" key="1">
    <citation type="submission" date="2019-08" db="EMBL/GenBank/DDBJ databases">
        <authorList>
            <person name="Peeters C."/>
        </authorList>
    </citation>
    <scope>NUCLEOTIDE SEQUENCE [LARGE SCALE GENOMIC DNA]</scope>
    <source>
        <strain evidence="5 6">LMG 31106</strain>
    </source>
</reference>